<proteinExistence type="predicted"/>
<evidence type="ECO:0000313" key="5">
    <source>
        <dbReference type="Proteomes" id="UP001174909"/>
    </source>
</evidence>
<dbReference type="AlphaFoldDB" id="A0AA35SD25"/>
<dbReference type="GO" id="GO:0007264">
    <property type="term" value="P:small GTPase-mediated signal transduction"/>
    <property type="evidence" value="ECO:0007669"/>
    <property type="project" value="InterPro"/>
</dbReference>
<reference evidence="4" key="1">
    <citation type="submission" date="2023-03" db="EMBL/GenBank/DDBJ databases">
        <authorList>
            <person name="Steffen K."/>
            <person name="Cardenas P."/>
        </authorList>
    </citation>
    <scope>NUCLEOTIDE SEQUENCE</scope>
</reference>
<dbReference type="Gene3D" id="1.10.533.10">
    <property type="entry name" value="Death Domain, Fas"/>
    <property type="match status" value="1"/>
</dbReference>
<protein>
    <submittedName>
        <fullName evidence="4">Ras-related protein Rac2</fullName>
    </submittedName>
</protein>
<dbReference type="InterPro" id="IPR027417">
    <property type="entry name" value="P-loop_NTPase"/>
</dbReference>
<dbReference type="Gene3D" id="3.40.50.300">
    <property type="entry name" value="P-loop containing nucleotide triphosphate hydrolases"/>
    <property type="match status" value="1"/>
</dbReference>
<dbReference type="InterPro" id="IPR000488">
    <property type="entry name" value="Death_dom"/>
</dbReference>
<comment type="caution">
    <text evidence="4">The sequence shown here is derived from an EMBL/GenBank/DDBJ whole genome shotgun (WGS) entry which is preliminary data.</text>
</comment>
<evidence type="ECO:0000259" key="3">
    <source>
        <dbReference type="PROSITE" id="PS50017"/>
    </source>
</evidence>
<dbReference type="InterPro" id="IPR001806">
    <property type="entry name" value="Small_GTPase"/>
</dbReference>
<dbReference type="PROSITE" id="PS50017">
    <property type="entry name" value="DEATH_DOMAIN"/>
    <property type="match status" value="1"/>
</dbReference>
<keyword evidence="1" id="KW-0547">Nucleotide-binding</keyword>
<dbReference type="GO" id="GO:0003924">
    <property type="term" value="F:GTPase activity"/>
    <property type="evidence" value="ECO:0007669"/>
    <property type="project" value="InterPro"/>
</dbReference>
<dbReference type="InterPro" id="IPR011029">
    <property type="entry name" value="DEATH-like_dom_sf"/>
</dbReference>
<sequence>MILVGTKLEKRGDKAKIEKLKAKRLKPITYAEGLQLRKEIGAENYHECSAKTLEGLKEVFEDAILAAIMPIILEGIHTIRKDPRSPKRRIAAPSLSITEDRPTMPQLIDIDLPSRVGEKFNVFGTLLLRDDYGNKMENIAEDYRGKSERITIAVLRVWLQGKGVEVSWECLIATLRKSKLELMADQVQMALEKLRS</sequence>
<dbReference type="EMBL" id="CASHTH010002302">
    <property type="protein sequence ID" value="CAI8027840.1"/>
    <property type="molecule type" value="Genomic_DNA"/>
</dbReference>
<evidence type="ECO:0000256" key="2">
    <source>
        <dbReference type="ARBA" id="ARBA00023134"/>
    </source>
</evidence>
<dbReference type="InterPro" id="IPR003578">
    <property type="entry name" value="Small_GTPase_Rho"/>
</dbReference>
<name>A0AA35SD25_GEOBA</name>
<dbReference type="Proteomes" id="UP001174909">
    <property type="component" value="Unassembled WGS sequence"/>
</dbReference>
<organism evidence="4 5">
    <name type="scientific">Geodia barretti</name>
    <name type="common">Barrett's horny sponge</name>
    <dbReference type="NCBI Taxonomy" id="519541"/>
    <lineage>
        <taxon>Eukaryota</taxon>
        <taxon>Metazoa</taxon>
        <taxon>Porifera</taxon>
        <taxon>Demospongiae</taxon>
        <taxon>Heteroscleromorpha</taxon>
        <taxon>Tetractinellida</taxon>
        <taxon>Astrophorina</taxon>
        <taxon>Geodiidae</taxon>
        <taxon>Geodia</taxon>
    </lineage>
</organism>
<feature type="domain" description="Death" evidence="3">
    <location>
        <begin position="135"/>
        <end position="191"/>
    </location>
</feature>
<keyword evidence="5" id="KW-1185">Reference proteome</keyword>
<dbReference type="PANTHER" id="PTHR24072">
    <property type="entry name" value="RHO FAMILY GTPASE"/>
    <property type="match status" value="1"/>
</dbReference>
<accession>A0AA35SD25</accession>
<evidence type="ECO:0000313" key="4">
    <source>
        <dbReference type="EMBL" id="CAI8027840.1"/>
    </source>
</evidence>
<keyword evidence="2" id="KW-0342">GTP-binding</keyword>
<dbReference type="SUPFAM" id="SSF52540">
    <property type="entry name" value="P-loop containing nucleoside triphosphate hydrolases"/>
    <property type="match status" value="1"/>
</dbReference>
<evidence type="ECO:0000256" key="1">
    <source>
        <dbReference type="ARBA" id="ARBA00022741"/>
    </source>
</evidence>
<dbReference type="SMART" id="SM00174">
    <property type="entry name" value="RHO"/>
    <property type="match status" value="1"/>
</dbReference>
<gene>
    <name evidence="4" type="ORF">GBAR_LOCUS15855</name>
</gene>
<dbReference type="SUPFAM" id="SSF47986">
    <property type="entry name" value="DEATH domain"/>
    <property type="match status" value="1"/>
</dbReference>
<dbReference type="GO" id="GO:0005525">
    <property type="term" value="F:GTP binding"/>
    <property type="evidence" value="ECO:0007669"/>
    <property type="project" value="UniProtKB-KW"/>
</dbReference>